<dbReference type="AlphaFoldDB" id="A0AA36DLY8"/>
<protein>
    <recommendedName>
        <fullName evidence="6">G-protein coupled receptors family 1 profile domain-containing protein</fullName>
    </recommendedName>
</protein>
<keyword evidence="4 5" id="KW-0472">Membrane</keyword>
<keyword evidence="8" id="KW-1185">Reference proteome</keyword>
<proteinExistence type="predicted"/>
<comment type="caution">
    <text evidence="7">The sequence shown here is derived from an EMBL/GenBank/DDBJ whole genome shotgun (WGS) entry which is preliminary data.</text>
</comment>
<dbReference type="Pfam" id="PF10328">
    <property type="entry name" value="7TM_GPCR_Srx"/>
    <property type="match status" value="1"/>
</dbReference>
<evidence type="ECO:0000259" key="6">
    <source>
        <dbReference type="PROSITE" id="PS50262"/>
    </source>
</evidence>
<feature type="transmembrane region" description="Helical" evidence="5">
    <location>
        <begin position="268"/>
        <end position="288"/>
    </location>
</feature>
<feature type="transmembrane region" description="Helical" evidence="5">
    <location>
        <begin position="183"/>
        <end position="201"/>
    </location>
</feature>
<evidence type="ECO:0000256" key="1">
    <source>
        <dbReference type="ARBA" id="ARBA00004370"/>
    </source>
</evidence>
<feature type="transmembrane region" description="Helical" evidence="5">
    <location>
        <begin position="96"/>
        <end position="118"/>
    </location>
</feature>
<dbReference type="Proteomes" id="UP001176961">
    <property type="component" value="Unassembled WGS sequence"/>
</dbReference>
<comment type="subcellular location">
    <subcellularLocation>
        <location evidence="1">Membrane</location>
    </subcellularLocation>
</comment>
<accession>A0AA36DLY8</accession>
<dbReference type="EMBL" id="CATQJL010000001">
    <property type="protein sequence ID" value="CAJ0588844.1"/>
    <property type="molecule type" value="Genomic_DNA"/>
</dbReference>
<evidence type="ECO:0000313" key="8">
    <source>
        <dbReference type="Proteomes" id="UP001176961"/>
    </source>
</evidence>
<evidence type="ECO:0000256" key="3">
    <source>
        <dbReference type="ARBA" id="ARBA00022989"/>
    </source>
</evidence>
<dbReference type="PANTHER" id="PTHR23017">
    <property type="entry name" value="SERPENTINE RECEPTOR, CLASS X"/>
    <property type="match status" value="1"/>
</dbReference>
<evidence type="ECO:0000256" key="5">
    <source>
        <dbReference type="SAM" id="Phobius"/>
    </source>
</evidence>
<dbReference type="InterPro" id="IPR017452">
    <property type="entry name" value="GPCR_Rhodpsn_7TM"/>
</dbReference>
<evidence type="ECO:0000256" key="4">
    <source>
        <dbReference type="ARBA" id="ARBA00023136"/>
    </source>
</evidence>
<dbReference type="GO" id="GO:0016020">
    <property type="term" value="C:membrane"/>
    <property type="evidence" value="ECO:0007669"/>
    <property type="project" value="UniProtKB-SubCell"/>
</dbReference>
<evidence type="ECO:0000313" key="7">
    <source>
        <dbReference type="EMBL" id="CAJ0588844.1"/>
    </source>
</evidence>
<name>A0AA36DLY8_CYLNA</name>
<keyword evidence="3 5" id="KW-1133">Transmembrane helix</keyword>
<dbReference type="CDD" id="cd00637">
    <property type="entry name" value="7tm_classA_rhodopsin-like"/>
    <property type="match status" value="1"/>
</dbReference>
<keyword evidence="2 5" id="KW-0812">Transmembrane</keyword>
<reference evidence="7" key="1">
    <citation type="submission" date="2023-07" db="EMBL/GenBank/DDBJ databases">
        <authorList>
            <consortium name="CYATHOMIX"/>
        </authorList>
    </citation>
    <scope>NUCLEOTIDE SEQUENCE</scope>
    <source>
        <strain evidence="7">N/A</strain>
    </source>
</reference>
<organism evidence="7 8">
    <name type="scientific">Cylicocyclus nassatus</name>
    <name type="common">Nematode worm</name>
    <dbReference type="NCBI Taxonomy" id="53992"/>
    <lineage>
        <taxon>Eukaryota</taxon>
        <taxon>Metazoa</taxon>
        <taxon>Ecdysozoa</taxon>
        <taxon>Nematoda</taxon>
        <taxon>Chromadorea</taxon>
        <taxon>Rhabditida</taxon>
        <taxon>Rhabditina</taxon>
        <taxon>Rhabditomorpha</taxon>
        <taxon>Strongyloidea</taxon>
        <taxon>Strongylidae</taxon>
        <taxon>Cylicocyclus</taxon>
    </lineage>
</organism>
<dbReference type="PROSITE" id="PS50262">
    <property type="entry name" value="G_PROTEIN_RECEP_F1_2"/>
    <property type="match status" value="1"/>
</dbReference>
<evidence type="ECO:0000256" key="2">
    <source>
        <dbReference type="ARBA" id="ARBA00022692"/>
    </source>
</evidence>
<dbReference type="PANTHER" id="PTHR23017:SF3">
    <property type="entry name" value="G-PROTEIN COUPLED RECEPTORS FAMILY 1 PROFILE DOMAIN-CONTAINING PROTEIN"/>
    <property type="match status" value="1"/>
</dbReference>
<feature type="transmembrane region" description="Helical" evidence="5">
    <location>
        <begin position="53"/>
        <end position="72"/>
    </location>
</feature>
<feature type="transmembrane region" description="Helical" evidence="5">
    <location>
        <begin position="130"/>
        <end position="150"/>
    </location>
</feature>
<feature type="transmembrane region" description="Helical" evidence="5">
    <location>
        <begin position="228"/>
        <end position="248"/>
    </location>
</feature>
<feature type="transmembrane region" description="Helical" evidence="5">
    <location>
        <begin position="20"/>
        <end position="41"/>
    </location>
</feature>
<dbReference type="Gene3D" id="1.20.1070.10">
    <property type="entry name" value="Rhodopsin 7-helix transmembrane proteins"/>
    <property type="match status" value="1"/>
</dbReference>
<feature type="domain" description="G-protein coupled receptors family 1 profile" evidence="6">
    <location>
        <begin position="31"/>
        <end position="249"/>
    </location>
</feature>
<gene>
    <name evidence="7" type="ORF">CYNAS_LOCUS827</name>
</gene>
<dbReference type="InterPro" id="IPR019430">
    <property type="entry name" value="7TM_GPCR_serpentine_rcpt_Srx"/>
</dbReference>
<sequence>MSSSSSTHSSHLENIANAGIIATLSVFGLFSNTAAIVAVLYSPILRNAFGRLCLSHSFCNLGVLLISTFWLAPNTFRERKLSIEVVDKIMGLINTLLWYVCIYSHFAISLNRVVALIMPLQAELLNRKKSIWLVLVVWLIGFCHITPFFWGETCYIHYETSVWMWLFADTTCGNFLSTYIDSYTGFVLLSATIVLDIISVIKLKGIQKRPVTTTNSMQRKRHEVERRFLKQTLCQNLLFLYAILSYYYVSTRLTNHWALFCSTTLPGLLLHAFDGFIIAVFHFHLSYLKSTFDLAQKAIKVIATKP</sequence>
<dbReference type="SUPFAM" id="SSF81321">
    <property type="entry name" value="Family A G protein-coupled receptor-like"/>
    <property type="match status" value="1"/>
</dbReference>